<dbReference type="VEuPathDB" id="AmoebaDB:ACA1_072680"/>
<feature type="compositionally biased region" description="Basic and acidic residues" evidence="1">
    <location>
        <begin position="380"/>
        <end position="389"/>
    </location>
</feature>
<dbReference type="Proteomes" id="UP000011083">
    <property type="component" value="Unassembled WGS sequence"/>
</dbReference>
<keyword evidence="2" id="KW-0812">Transmembrane</keyword>
<gene>
    <name evidence="3" type="ORF">ACA1_072680</name>
</gene>
<evidence type="ECO:0000313" key="3">
    <source>
        <dbReference type="EMBL" id="ELR23635.1"/>
    </source>
</evidence>
<dbReference type="RefSeq" id="XP_004353163.1">
    <property type="nucleotide sequence ID" value="XM_004353111.1"/>
</dbReference>
<dbReference type="GeneID" id="14924617"/>
<dbReference type="EMBL" id="KB007857">
    <property type="protein sequence ID" value="ELR23635.1"/>
    <property type="molecule type" value="Genomic_DNA"/>
</dbReference>
<organism evidence="3 4">
    <name type="scientific">Acanthamoeba castellanii (strain ATCC 30010 / Neff)</name>
    <dbReference type="NCBI Taxonomy" id="1257118"/>
    <lineage>
        <taxon>Eukaryota</taxon>
        <taxon>Amoebozoa</taxon>
        <taxon>Discosea</taxon>
        <taxon>Longamoebia</taxon>
        <taxon>Centramoebida</taxon>
        <taxon>Acanthamoebidae</taxon>
        <taxon>Acanthamoeba</taxon>
    </lineage>
</organism>
<evidence type="ECO:0000256" key="1">
    <source>
        <dbReference type="SAM" id="MobiDB-lite"/>
    </source>
</evidence>
<feature type="transmembrane region" description="Helical" evidence="2">
    <location>
        <begin position="143"/>
        <end position="165"/>
    </location>
</feature>
<feature type="region of interest" description="Disordered" evidence="1">
    <location>
        <begin position="370"/>
        <end position="391"/>
    </location>
</feature>
<feature type="transmembrane region" description="Helical" evidence="2">
    <location>
        <begin position="118"/>
        <end position="136"/>
    </location>
</feature>
<feature type="region of interest" description="Disordered" evidence="1">
    <location>
        <begin position="1"/>
        <end position="23"/>
    </location>
</feature>
<sequence>MSICVRGTTNQKSTTTRGRKKRMEVATSSTTTTAWTHKAWHRLVHFLGEVRDRLLLTHVVTPNAPVWDIIKCGLVSIVVLLADKATKNPDHLSAVFTAFLCISPLTSSGFFIGLNIWIAAMIGTFIGTAVSAAAYIDPDDPDFFWWLIFKTPIAACLTMYALLVAKRYTPGDISSGLFSAIFVQARHPRVTPVTGADLQMILFEYEPMEDVKDTPRMLVLTTLIVRIIALTTAVLASTFVNFIASGWAVKSIFTARTYFAEAVIWESFSTLSTVPTSPEAQQTFGLLVGLLSDVRMARKEPYLTKGTKETLDQILKRLEHVFCLLSLQVMLCLLSDELVLSEEERRSLKQLLDTSHIRNLAQIDYAKAHPPEGAQPQEEEDHHAPHPIEPEDMPATVQLLARCLRFNLQELEQQKVNYRYRPNSIWWNWWFW</sequence>
<reference evidence="3 4" key="1">
    <citation type="journal article" date="2013" name="Genome Biol.">
        <title>Genome of Acanthamoeba castellanii highlights extensive lateral gene transfer and early evolution of tyrosine kinase signaling.</title>
        <authorList>
            <person name="Clarke M."/>
            <person name="Lohan A.J."/>
            <person name="Liu B."/>
            <person name="Lagkouvardos I."/>
            <person name="Roy S."/>
            <person name="Zafar N."/>
            <person name="Bertelli C."/>
            <person name="Schilde C."/>
            <person name="Kianianmomeni A."/>
            <person name="Burglin T.R."/>
            <person name="Frech C."/>
            <person name="Turcotte B."/>
            <person name="Kopec K.O."/>
            <person name="Synnott J.M."/>
            <person name="Choo C."/>
            <person name="Paponov I."/>
            <person name="Finkler A."/>
            <person name="Soon Heng Tan C."/>
            <person name="Hutchins A.P."/>
            <person name="Weinmeier T."/>
            <person name="Rattei T."/>
            <person name="Chu J.S."/>
            <person name="Gimenez G."/>
            <person name="Irimia M."/>
            <person name="Rigden D.J."/>
            <person name="Fitzpatrick D.A."/>
            <person name="Lorenzo-Morales J."/>
            <person name="Bateman A."/>
            <person name="Chiu C.H."/>
            <person name="Tang P."/>
            <person name="Hegemann P."/>
            <person name="Fromm H."/>
            <person name="Raoult D."/>
            <person name="Greub G."/>
            <person name="Miranda-Saavedra D."/>
            <person name="Chen N."/>
            <person name="Nash P."/>
            <person name="Ginger M.L."/>
            <person name="Horn M."/>
            <person name="Schaap P."/>
            <person name="Caler L."/>
            <person name="Loftus B."/>
        </authorList>
    </citation>
    <scope>NUCLEOTIDE SEQUENCE [LARGE SCALE GENOMIC DNA]</scope>
    <source>
        <strain evidence="3 4">Neff</strain>
    </source>
</reference>
<feature type="compositionally biased region" description="Polar residues" evidence="1">
    <location>
        <begin position="7"/>
        <end position="16"/>
    </location>
</feature>
<protein>
    <submittedName>
        <fullName evidence="3">Uncharacterized protein</fullName>
    </submittedName>
</protein>
<dbReference type="AlphaFoldDB" id="L8HEQ8"/>
<dbReference type="KEGG" id="acan:ACA1_072680"/>
<feature type="transmembrane region" description="Helical" evidence="2">
    <location>
        <begin position="223"/>
        <end position="249"/>
    </location>
</feature>
<accession>L8HEQ8</accession>
<evidence type="ECO:0000313" key="4">
    <source>
        <dbReference type="Proteomes" id="UP000011083"/>
    </source>
</evidence>
<keyword evidence="4" id="KW-1185">Reference proteome</keyword>
<name>L8HEQ8_ACACF</name>
<evidence type="ECO:0000256" key="2">
    <source>
        <dbReference type="SAM" id="Phobius"/>
    </source>
</evidence>
<keyword evidence="2" id="KW-0472">Membrane</keyword>
<proteinExistence type="predicted"/>
<keyword evidence="2" id="KW-1133">Transmembrane helix</keyword>